<sequence>MTDTAMAMGSALVAECTESLDTMLAETNGMIMGMIATSDGFVVASVTAPGRNVDPNRIAAMASSGHALGETVANELAHGKCNNVIIDTDQLSIVFLSVPDTDDSPLILGVAATKSVSLGTVLYGAKHCTKRISETVNTTV</sequence>
<dbReference type="EMBL" id="ASAD01000010">
    <property type="protein sequence ID" value="EON92518.1"/>
    <property type="molecule type" value="Genomic_DNA"/>
</dbReference>
<dbReference type="AlphaFoldDB" id="R8B1Q6"/>
<dbReference type="PATRIC" id="fig|1318628.3.peg.1442"/>
<evidence type="ECO:0000313" key="2">
    <source>
        <dbReference type="EMBL" id="EON92518.1"/>
    </source>
</evidence>
<dbReference type="Pfam" id="PF03259">
    <property type="entry name" value="Robl_LC7"/>
    <property type="match status" value="1"/>
</dbReference>
<organism evidence="2 3">
    <name type="scientific">Marinobacter lipolyticus SM19</name>
    <dbReference type="NCBI Taxonomy" id="1318628"/>
    <lineage>
        <taxon>Bacteria</taxon>
        <taxon>Pseudomonadati</taxon>
        <taxon>Pseudomonadota</taxon>
        <taxon>Gammaproteobacteria</taxon>
        <taxon>Pseudomonadales</taxon>
        <taxon>Marinobacteraceae</taxon>
        <taxon>Marinobacter</taxon>
    </lineage>
</organism>
<protein>
    <submittedName>
        <fullName evidence="2">Roadblock/lc7 family protein</fullName>
    </submittedName>
</protein>
<dbReference type="RefSeq" id="WP_012137444.1">
    <property type="nucleotide sequence ID" value="NZ_KE007317.1"/>
</dbReference>
<keyword evidence="3" id="KW-1185">Reference proteome</keyword>
<dbReference type="Gene3D" id="3.30.450.30">
    <property type="entry name" value="Dynein light chain 2a, cytoplasmic"/>
    <property type="match status" value="1"/>
</dbReference>
<evidence type="ECO:0000259" key="1">
    <source>
        <dbReference type="SMART" id="SM00960"/>
    </source>
</evidence>
<accession>R8B1Q6</accession>
<dbReference type="OrthoDB" id="6877992at2"/>
<feature type="domain" description="Roadblock/LAMTOR2" evidence="1">
    <location>
        <begin position="17"/>
        <end position="112"/>
    </location>
</feature>
<dbReference type="HOGENOM" id="CLU_1832755_0_0_6"/>
<evidence type="ECO:0000313" key="3">
    <source>
        <dbReference type="Proteomes" id="UP000016540"/>
    </source>
</evidence>
<reference evidence="2 3" key="1">
    <citation type="journal article" date="2013" name="Genome Announc.">
        <title>Draft Genome Sequence of the Moderately Halophilic Bacterium Marinobacter lipolyticus Strain SM19.</title>
        <authorList>
            <person name="Papke R.T."/>
            <person name="de la Haba R.R."/>
            <person name="Infante-Dominguez C."/>
            <person name="Perez D."/>
            <person name="Sanchez-Porro C."/>
            <person name="Lapierre P."/>
            <person name="Ventosa A."/>
        </authorList>
    </citation>
    <scope>NUCLEOTIDE SEQUENCE [LARGE SCALE GENOMIC DNA]</scope>
    <source>
        <strain evidence="2 3">SM19</strain>
    </source>
</reference>
<dbReference type="SUPFAM" id="SSF103196">
    <property type="entry name" value="Roadblock/LC7 domain"/>
    <property type="match status" value="1"/>
</dbReference>
<dbReference type="SMART" id="SM00960">
    <property type="entry name" value="Robl_LC7"/>
    <property type="match status" value="1"/>
</dbReference>
<proteinExistence type="predicted"/>
<gene>
    <name evidence="2" type="ORF">MARLIPOL_07194</name>
</gene>
<dbReference type="Proteomes" id="UP000016540">
    <property type="component" value="Unassembled WGS sequence"/>
</dbReference>
<dbReference type="InterPro" id="IPR004942">
    <property type="entry name" value="Roadblock/LAMTOR2_dom"/>
</dbReference>
<name>R8B1Q6_9GAMM</name>
<comment type="caution">
    <text evidence="2">The sequence shown here is derived from an EMBL/GenBank/DDBJ whole genome shotgun (WGS) entry which is preliminary data.</text>
</comment>
<dbReference type="STRING" id="1318628.MARLIPOL_07194"/>